<dbReference type="RefSeq" id="WP_171225380.1">
    <property type="nucleotide sequence ID" value="NZ_CP053085.1"/>
</dbReference>
<dbReference type="Gene3D" id="3.30.565.10">
    <property type="entry name" value="Histidine kinase-like ATPase, C-terminal domain"/>
    <property type="match status" value="1"/>
</dbReference>
<dbReference type="Pfam" id="PF00072">
    <property type="entry name" value="Response_reg"/>
    <property type="match status" value="1"/>
</dbReference>
<dbReference type="CDD" id="cd17580">
    <property type="entry name" value="REC_2_DhkD-like"/>
    <property type="match status" value="1"/>
</dbReference>
<dbReference type="FunFam" id="3.30.450.20:FF:000099">
    <property type="entry name" value="Sensory box sensor histidine kinase"/>
    <property type="match status" value="1"/>
</dbReference>
<dbReference type="InterPro" id="IPR013655">
    <property type="entry name" value="PAS_fold_3"/>
</dbReference>
<dbReference type="InterPro" id="IPR011006">
    <property type="entry name" value="CheY-like_superfamily"/>
</dbReference>
<dbReference type="NCBIfam" id="TIGR00229">
    <property type="entry name" value="sensory_box"/>
    <property type="match status" value="2"/>
</dbReference>
<dbReference type="PROSITE" id="PS50113">
    <property type="entry name" value="PAC"/>
    <property type="match status" value="3"/>
</dbReference>
<dbReference type="Pfam" id="PF13596">
    <property type="entry name" value="PAS_10"/>
    <property type="match status" value="1"/>
</dbReference>
<evidence type="ECO:0000313" key="11">
    <source>
        <dbReference type="EMBL" id="QJR35949.1"/>
    </source>
</evidence>
<accession>A0A6M4IQB8</accession>
<dbReference type="SUPFAM" id="SSF55781">
    <property type="entry name" value="GAF domain-like"/>
    <property type="match status" value="1"/>
</dbReference>
<feature type="domain" description="PAC" evidence="10">
    <location>
        <begin position="506"/>
        <end position="559"/>
    </location>
</feature>
<dbReference type="PRINTS" id="PR00344">
    <property type="entry name" value="BCTRLSENSOR"/>
</dbReference>
<evidence type="ECO:0000256" key="6">
    <source>
        <dbReference type="PROSITE-ProRule" id="PRU00169"/>
    </source>
</evidence>
<dbReference type="Gene3D" id="1.10.287.130">
    <property type="match status" value="1"/>
</dbReference>
<dbReference type="Pfam" id="PF08447">
    <property type="entry name" value="PAS_3"/>
    <property type="match status" value="2"/>
</dbReference>
<dbReference type="Gene3D" id="3.30.450.20">
    <property type="entry name" value="PAS domain"/>
    <property type="match status" value="4"/>
</dbReference>
<evidence type="ECO:0000259" key="8">
    <source>
        <dbReference type="PROSITE" id="PS50110"/>
    </source>
</evidence>
<evidence type="ECO:0000256" key="1">
    <source>
        <dbReference type="ARBA" id="ARBA00000085"/>
    </source>
</evidence>
<feature type="domain" description="PAC" evidence="10">
    <location>
        <begin position="633"/>
        <end position="685"/>
    </location>
</feature>
<keyword evidence="3 6" id="KW-0597">Phosphoprotein</keyword>
<dbReference type="SUPFAM" id="SSF52172">
    <property type="entry name" value="CheY-like"/>
    <property type="match status" value="1"/>
</dbReference>
<evidence type="ECO:0000256" key="4">
    <source>
        <dbReference type="ARBA" id="ARBA00022679"/>
    </source>
</evidence>
<dbReference type="GO" id="GO:0005886">
    <property type="term" value="C:plasma membrane"/>
    <property type="evidence" value="ECO:0007669"/>
    <property type="project" value="TreeGrafter"/>
</dbReference>
<dbReference type="InterPro" id="IPR000700">
    <property type="entry name" value="PAS-assoc_C"/>
</dbReference>
<keyword evidence="5" id="KW-0418">Kinase</keyword>
<protein>
    <recommendedName>
        <fullName evidence="2">histidine kinase</fullName>
        <ecNumber evidence="2">2.7.13.3</ecNumber>
    </recommendedName>
</protein>
<dbReference type="InterPro" id="IPR000014">
    <property type="entry name" value="PAS"/>
</dbReference>
<dbReference type="EC" id="2.7.13.3" evidence="2"/>
<dbReference type="Gene3D" id="3.40.50.2300">
    <property type="match status" value="1"/>
</dbReference>
<dbReference type="GO" id="GO:0009927">
    <property type="term" value="F:histidine phosphotransfer kinase activity"/>
    <property type="evidence" value="ECO:0007669"/>
    <property type="project" value="TreeGrafter"/>
</dbReference>
<feature type="domain" description="PAC" evidence="10">
    <location>
        <begin position="84"/>
        <end position="136"/>
    </location>
</feature>
<keyword evidence="12" id="KW-1185">Reference proteome</keyword>
<dbReference type="KEGG" id="ggr:HKW67_10745"/>
<dbReference type="InterPro" id="IPR013656">
    <property type="entry name" value="PAS_4"/>
</dbReference>
<organism evidence="11 12">
    <name type="scientific">Gemmatimonas groenlandica</name>
    <dbReference type="NCBI Taxonomy" id="2732249"/>
    <lineage>
        <taxon>Bacteria</taxon>
        <taxon>Pseudomonadati</taxon>
        <taxon>Gemmatimonadota</taxon>
        <taxon>Gemmatimonadia</taxon>
        <taxon>Gemmatimonadales</taxon>
        <taxon>Gemmatimonadaceae</taxon>
        <taxon>Gemmatimonas</taxon>
    </lineage>
</organism>
<evidence type="ECO:0000256" key="2">
    <source>
        <dbReference type="ARBA" id="ARBA00012438"/>
    </source>
</evidence>
<dbReference type="GO" id="GO:0000155">
    <property type="term" value="F:phosphorelay sensor kinase activity"/>
    <property type="evidence" value="ECO:0007669"/>
    <property type="project" value="InterPro"/>
</dbReference>
<name>A0A6M4IQB8_9BACT</name>
<feature type="domain" description="PAS" evidence="9">
    <location>
        <begin position="144"/>
        <end position="215"/>
    </location>
</feature>
<evidence type="ECO:0000259" key="9">
    <source>
        <dbReference type="PROSITE" id="PS50112"/>
    </source>
</evidence>
<sequence>MTNTESPASDAHERDGSPVDEMDIIAATQIATVFLDRELRITRFTPSAKALFSIIASDVGRPLADLNRELAYPELVADAEQALRQLQPTQREVSAGERWFVARALPYLTADDHIAGVVFTFLDITEQKRAERRISVLAADAEGKRQEYETILNSTLDLVSVFSLDHRVLYANEAQLRMWGRVRDDVIGKTLLEIGYGPSRAPRHEQAIDQVSATRQPIRGVVSLAGTSGRREYEYVFVPVLGANGEVTTVACTSRDVTEQHENQGRQLFLATLADTLRPLSEPSVVQASASRSLCEWLGAKRCAYFEVAGDDFVIEQDHADAVPSIAGRHAIASFGLDQLAAFYAGRTMVETDVDAVPSRSRSEKEAYAALGVRSWAAVPLVKNGVFVAGLVVHSADVRMWTATEIATIEETAERTWASVERVRAEAALRRSEERAAFVRQSSGVGFWYCDLPFDVLEWDDLVKAHFHLPPDATVTIHTFYDRLHPDDREPTRLAIAQSIERHTPYKIDYRTVHPTTGVITWLRAIGRTFYAPDGTPLRFDGVTMDVTDQKRFDAALRESEQRFRVVADAAPVLIWLSGTDKLCNWFNQPWLAFTGRSMAHEVGNGWVERVHPDDVDLCLRVYTSAFDARVPFSMEYRLQRHDGEYRWLIDHGVPRYGTDGMFDGYIGSCIDVTEYKNAESALRDADRRKDEFLATLAHELRNPLAPIRNGLQVIRMIAPDGTIDQTRAIMERQVTQLVRLVDDLLDISRITSDKLELRRDTVEIRAVIDAALEASRHIIDEAAHELTATLPDEPIWLYGDTTRLAQALSNLLNNSAKYMQRGGHVRLSVVREDDMAVVSVADDGTGIPAAMLDKVFDMFTQVDRSLERTTGGLGIGLSLVKRLVELHGGTIEARSEGEGRGSEFVMRLPVLPLGDRHALSMTVEPPVTTSSSLRILVADDNVDAVETLARVLGLLGHNVRTANDGLQAVQTAEAFRPNVILLDISMPTLNGYDAARRIRDHAWGSDVLLIALTGLGQEQNRTQSADAGFNHHLVKPVEINQLIELLTSVRATAT</sequence>
<dbReference type="SMART" id="SM00387">
    <property type="entry name" value="HATPase_c"/>
    <property type="match status" value="1"/>
</dbReference>
<dbReference type="SMART" id="SM00065">
    <property type="entry name" value="GAF"/>
    <property type="match status" value="1"/>
</dbReference>
<dbReference type="InterPro" id="IPR004358">
    <property type="entry name" value="Sig_transdc_His_kin-like_C"/>
</dbReference>
<dbReference type="Proteomes" id="UP000500938">
    <property type="component" value="Chromosome"/>
</dbReference>
<dbReference type="PANTHER" id="PTHR43047:SF72">
    <property type="entry name" value="OSMOSENSING HISTIDINE PROTEIN KINASE SLN1"/>
    <property type="match status" value="1"/>
</dbReference>
<dbReference type="SMART" id="SM00091">
    <property type="entry name" value="PAS"/>
    <property type="match status" value="4"/>
</dbReference>
<feature type="modified residue" description="4-aspartylphosphate" evidence="6">
    <location>
        <position position="984"/>
    </location>
</feature>
<dbReference type="PANTHER" id="PTHR43047">
    <property type="entry name" value="TWO-COMPONENT HISTIDINE PROTEIN KINASE"/>
    <property type="match status" value="1"/>
</dbReference>
<evidence type="ECO:0000259" key="10">
    <source>
        <dbReference type="PROSITE" id="PS50113"/>
    </source>
</evidence>
<reference evidence="11 12" key="1">
    <citation type="submission" date="2020-05" db="EMBL/GenBank/DDBJ databases">
        <title>Complete genome sequence of Gemmatimonas greenlandica TET16.</title>
        <authorList>
            <person name="Zeng Y."/>
        </authorList>
    </citation>
    <scope>NUCLEOTIDE SEQUENCE [LARGE SCALE GENOMIC DNA]</scope>
    <source>
        <strain evidence="11 12">TET16</strain>
    </source>
</reference>
<evidence type="ECO:0000313" key="12">
    <source>
        <dbReference type="Proteomes" id="UP000500938"/>
    </source>
</evidence>
<dbReference type="PROSITE" id="PS50109">
    <property type="entry name" value="HIS_KIN"/>
    <property type="match status" value="1"/>
</dbReference>
<evidence type="ECO:0000259" key="7">
    <source>
        <dbReference type="PROSITE" id="PS50109"/>
    </source>
</evidence>
<dbReference type="CDD" id="cd00130">
    <property type="entry name" value="PAS"/>
    <property type="match status" value="4"/>
</dbReference>
<dbReference type="InterPro" id="IPR029016">
    <property type="entry name" value="GAF-like_dom_sf"/>
</dbReference>
<dbReference type="CDD" id="cd00075">
    <property type="entry name" value="HATPase"/>
    <property type="match status" value="1"/>
</dbReference>
<dbReference type="SUPFAM" id="SSF55874">
    <property type="entry name" value="ATPase domain of HSP90 chaperone/DNA topoisomerase II/histidine kinase"/>
    <property type="match status" value="1"/>
</dbReference>
<dbReference type="SUPFAM" id="SSF47384">
    <property type="entry name" value="Homodimeric domain of signal transducing histidine kinase"/>
    <property type="match status" value="1"/>
</dbReference>
<dbReference type="InterPro" id="IPR001610">
    <property type="entry name" value="PAC"/>
</dbReference>
<dbReference type="InterPro" id="IPR036097">
    <property type="entry name" value="HisK_dim/P_sf"/>
</dbReference>
<dbReference type="InterPro" id="IPR003594">
    <property type="entry name" value="HATPase_dom"/>
</dbReference>
<evidence type="ECO:0000256" key="5">
    <source>
        <dbReference type="ARBA" id="ARBA00022777"/>
    </source>
</evidence>
<proteinExistence type="predicted"/>
<dbReference type="SMART" id="SM00448">
    <property type="entry name" value="REC"/>
    <property type="match status" value="1"/>
</dbReference>
<keyword evidence="4" id="KW-0808">Transferase</keyword>
<dbReference type="AlphaFoldDB" id="A0A6M4IQB8"/>
<dbReference type="SMART" id="SM00086">
    <property type="entry name" value="PAC"/>
    <property type="match status" value="4"/>
</dbReference>
<dbReference type="InterPro" id="IPR003661">
    <property type="entry name" value="HisK_dim/P_dom"/>
</dbReference>
<evidence type="ECO:0000256" key="3">
    <source>
        <dbReference type="ARBA" id="ARBA00022553"/>
    </source>
</evidence>
<dbReference type="PROSITE" id="PS50112">
    <property type="entry name" value="PAS"/>
    <property type="match status" value="1"/>
</dbReference>
<dbReference type="EMBL" id="CP053085">
    <property type="protein sequence ID" value="QJR35949.1"/>
    <property type="molecule type" value="Genomic_DNA"/>
</dbReference>
<dbReference type="SMART" id="SM00388">
    <property type="entry name" value="HisKA"/>
    <property type="match status" value="1"/>
</dbReference>
<dbReference type="FunFam" id="3.30.565.10:FF:000006">
    <property type="entry name" value="Sensor histidine kinase WalK"/>
    <property type="match status" value="1"/>
</dbReference>
<dbReference type="SUPFAM" id="SSF55785">
    <property type="entry name" value="PYP-like sensor domain (PAS domain)"/>
    <property type="match status" value="4"/>
</dbReference>
<feature type="domain" description="Response regulatory" evidence="8">
    <location>
        <begin position="935"/>
        <end position="1051"/>
    </location>
</feature>
<dbReference type="Pfam" id="PF00512">
    <property type="entry name" value="HisKA"/>
    <property type="match status" value="1"/>
</dbReference>
<dbReference type="Pfam" id="PF02518">
    <property type="entry name" value="HATPase_c"/>
    <property type="match status" value="1"/>
</dbReference>
<dbReference type="CDD" id="cd00082">
    <property type="entry name" value="HisKA"/>
    <property type="match status" value="1"/>
</dbReference>
<feature type="domain" description="Histidine kinase" evidence="7">
    <location>
        <begin position="696"/>
        <end position="913"/>
    </location>
</feature>
<dbReference type="InterPro" id="IPR035965">
    <property type="entry name" value="PAS-like_dom_sf"/>
</dbReference>
<dbReference type="PROSITE" id="PS50110">
    <property type="entry name" value="RESPONSE_REGULATORY"/>
    <property type="match status" value="1"/>
</dbReference>
<dbReference type="Pfam" id="PF01590">
    <property type="entry name" value="GAF"/>
    <property type="match status" value="1"/>
</dbReference>
<dbReference type="Gene3D" id="2.10.70.100">
    <property type="match status" value="1"/>
</dbReference>
<dbReference type="InterPro" id="IPR005467">
    <property type="entry name" value="His_kinase_dom"/>
</dbReference>
<dbReference type="InterPro" id="IPR036890">
    <property type="entry name" value="HATPase_C_sf"/>
</dbReference>
<dbReference type="Gene3D" id="3.30.450.40">
    <property type="match status" value="1"/>
</dbReference>
<dbReference type="Pfam" id="PF08448">
    <property type="entry name" value="PAS_4"/>
    <property type="match status" value="1"/>
</dbReference>
<gene>
    <name evidence="11" type="ORF">HKW67_10745</name>
</gene>
<comment type="catalytic activity">
    <reaction evidence="1">
        <text>ATP + protein L-histidine = ADP + protein N-phospho-L-histidine.</text>
        <dbReference type="EC" id="2.7.13.3"/>
    </reaction>
</comment>
<dbReference type="InterPro" id="IPR001789">
    <property type="entry name" value="Sig_transdc_resp-reg_receiver"/>
</dbReference>
<dbReference type="InterPro" id="IPR003018">
    <property type="entry name" value="GAF"/>
</dbReference>